<dbReference type="AlphaFoldDB" id="A0A7R9DV52"/>
<evidence type="ECO:0000313" key="1">
    <source>
        <dbReference type="EMBL" id="CAD7421434.1"/>
    </source>
</evidence>
<gene>
    <name evidence="1" type="ORF">TPSB3V08_LOCUS14849</name>
</gene>
<sequence length="164" mass="18294">MYFDSRLDCLVPVELGQEVEGKGASHLSDQALFETESKRAKDASLNKKHNSSVPLLHLVKLLLRNGALLTQSRLQAVHGGGALTQETREKAERSPSLNLLLKFQRLLIAQIYSHSDKIKTWNSQQGMSPLGPYKVPGTHSKICPHEGPIRFLELTARYVPMRAL</sequence>
<dbReference type="EMBL" id="OD050779">
    <property type="protein sequence ID" value="CAD7421434.1"/>
    <property type="molecule type" value="Genomic_DNA"/>
</dbReference>
<name>A0A7R9DV52_TIMPO</name>
<protein>
    <submittedName>
        <fullName evidence="1">Uncharacterized protein</fullName>
    </submittedName>
</protein>
<organism evidence="1">
    <name type="scientific">Timema poppense</name>
    <name type="common">Walking stick</name>
    <dbReference type="NCBI Taxonomy" id="170557"/>
    <lineage>
        <taxon>Eukaryota</taxon>
        <taxon>Metazoa</taxon>
        <taxon>Ecdysozoa</taxon>
        <taxon>Arthropoda</taxon>
        <taxon>Hexapoda</taxon>
        <taxon>Insecta</taxon>
        <taxon>Pterygota</taxon>
        <taxon>Neoptera</taxon>
        <taxon>Polyneoptera</taxon>
        <taxon>Phasmatodea</taxon>
        <taxon>Timematodea</taxon>
        <taxon>Timematoidea</taxon>
        <taxon>Timematidae</taxon>
        <taxon>Timema</taxon>
    </lineage>
</organism>
<accession>A0A7R9DV52</accession>
<reference evidence="1" key="1">
    <citation type="submission" date="2020-11" db="EMBL/GenBank/DDBJ databases">
        <authorList>
            <person name="Tran Van P."/>
        </authorList>
    </citation>
    <scope>NUCLEOTIDE SEQUENCE</scope>
</reference>
<proteinExistence type="predicted"/>